<dbReference type="SUPFAM" id="SSF53448">
    <property type="entry name" value="Nucleotide-diphospho-sugar transferases"/>
    <property type="match status" value="1"/>
</dbReference>
<dbReference type="Pfam" id="PF00535">
    <property type="entry name" value="Glycos_transf_2"/>
    <property type="match status" value="1"/>
</dbReference>
<dbReference type="STRING" id="1802117.A3J54_02290"/>
<evidence type="ECO:0000313" key="2">
    <source>
        <dbReference type="EMBL" id="OGZ47392.1"/>
    </source>
</evidence>
<dbReference type="PANTHER" id="PTHR43685:SF2">
    <property type="entry name" value="GLYCOSYLTRANSFERASE 2-LIKE DOMAIN-CONTAINING PROTEIN"/>
    <property type="match status" value="1"/>
</dbReference>
<accession>A0A1G2GB92</accession>
<organism evidence="2 3">
    <name type="scientific">Candidatus Ryanbacteria bacterium RIFCSPHIGHO2_02_FULL_45_13b</name>
    <dbReference type="NCBI Taxonomy" id="1802117"/>
    <lineage>
        <taxon>Bacteria</taxon>
        <taxon>Candidatus Ryaniibacteriota</taxon>
    </lineage>
</organism>
<feature type="domain" description="Glycosyltransferase 2-like" evidence="1">
    <location>
        <begin position="16"/>
        <end position="173"/>
    </location>
</feature>
<proteinExistence type="predicted"/>
<dbReference type="EMBL" id="MHNN01000001">
    <property type="protein sequence ID" value="OGZ47392.1"/>
    <property type="molecule type" value="Genomic_DNA"/>
</dbReference>
<comment type="caution">
    <text evidence="2">The sequence shown here is derived from an EMBL/GenBank/DDBJ whole genome shotgun (WGS) entry which is preliminary data.</text>
</comment>
<evidence type="ECO:0000259" key="1">
    <source>
        <dbReference type="Pfam" id="PF00535"/>
    </source>
</evidence>
<dbReference type="InterPro" id="IPR001173">
    <property type="entry name" value="Glyco_trans_2-like"/>
</dbReference>
<evidence type="ECO:0000313" key="3">
    <source>
        <dbReference type="Proteomes" id="UP000176576"/>
    </source>
</evidence>
<gene>
    <name evidence="2" type="ORF">A3J54_02290</name>
</gene>
<dbReference type="InterPro" id="IPR029044">
    <property type="entry name" value="Nucleotide-diphossugar_trans"/>
</dbReference>
<dbReference type="Gene3D" id="3.90.550.10">
    <property type="entry name" value="Spore Coat Polysaccharide Biosynthesis Protein SpsA, Chain A"/>
    <property type="match status" value="1"/>
</dbReference>
<dbReference type="AlphaFoldDB" id="A0A1G2GB92"/>
<dbReference type="InterPro" id="IPR050834">
    <property type="entry name" value="Glycosyltransf_2"/>
</dbReference>
<dbReference type="Proteomes" id="UP000176576">
    <property type="component" value="Unassembled WGS sequence"/>
</dbReference>
<sequence>MHILSMTYETEKPFVSVVLPTYNRAYILGDAIKSVLGQTYANLELIVVDDGSTDNTKEFVQTYTDPRIRYVRHEHNKGLAASRNTGIREARGAFVANLDSDDVWMLQKLERELAVFSTTAPETGVVYSQYERTYSNGRITVFPDVPVPAHNFQKMLLEVNLISMQMALVKKDVFENAGYFDESIPALQDWEFWIRASAKTQFVFLPEVLTKGVVLSDSIANNPEKRLRGREKIFIKHEELFKTMPAIYARHAFTIGHTNALRGNLHNALPFLWKAITAQPFHMKYLISFILAKASSVLGMPALYKKTLRLQANLKLDM</sequence>
<dbReference type="PANTHER" id="PTHR43685">
    <property type="entry name" value="GLYCOSYLTRANSFERASE"/>
    <property type="match status" value="1"/>
</dbReference>
<protein>
    <recommendedName>
        <fullName evidence="1">Glycosyltransferase 2-like domain-containing protein</fullName>
    </recommendedName>
</protein>
<reference evidence="2 3" key="1">
    <citation type="journal article" date="2016" name="Nat. Commun.">
        <title>Thousands of microbial genomes shed light on interconnected biogeochemical processes in an aquifer system.</title>
        <authorList>
            <person name="Anantharaman K."/>
            <person name="Brown C.T."/>
            <person name="Hug L.A."/>
            <person name="Sharon I."/>
            <person name="Castelle C.J."/>
            <person name="Probst A.J."/>
            <person name="Thomas B.C."/>
            <person name="Singh A."/>
            <person name="Wilkins M.J."/>
            <person name="Karaoz U."/>
            <person name="Brodie E.L."/>
            <person name="Williams K.H."/>
            <person name="Hubbard S.S."/>
            <person name="Banfield J.F."/>
        </authorList>
    </citation>
    <scope>NUCLEOTIDE SEQUENCE [LARGE SCALE GENOMIC DNA]</scope>
</reference>
<name>A0A1G2GB92_9BACT</name>